<dbReference type="Pfam" id="PF02585">
    <property type="entry name" value="PIG-L"/>
    <property type="match status" value="1"/>
</dbReference>
<dbReference type="PANTHER" id="PTHR12993">
    <property type="entry name" value="N-ACETYLGLUCOSAMINYL-PHOSPHATIDYLINOSITOL DE-N-ACETYLASE-RELATED"/>
    <property type="match status" value="1"/>
</dbReference>
<dbReference type="PANTHER" id="PTHR12993:SF11">
    <property type="entry name" value="N-ACETYLGLUCOSAMINYL-PHOSPHATIDYLINOSITOL DE-N-ACETYLASE"/>
    <property type="match status" value="1"/>
</dbReference>
<dbReference type="SUPFAM" id="SSF102588">
    <property type="entry name" value="LmbE-like"/>
    <property type="match status" value="1"/>
</dbReference>
<dbReference type="InterPro" id="IPR024078">
    <property type="entry name" value="LmbE-like_dom_sf"/>
</dbReference>
<dbReference type="EMBL" id="JAOQIO010000084">
    <property type="protein sequence ID" value="MCU6794721.1"/>
    <property type="molecule type" value="Genomic_DNA"/>
</dbReference>
<evidence type="ECO:0000313" key="2">
    <source>
        <dbReference type="Proteomes" id="UP001652445"/>
    </source>
</evidence>
<sequence length="221" mass="24589">MESWHKVGFIYAHPDDETFLSACLIRELADRGEEPVLLLATKGDAGKKNGAFAHSTNEELAEVRTQEMERAAQILGLAVVEHLGYPDGKLKEVETAPFVDAVVDFINKHQLKVVVSFPEDGGNYHPDHVAISQITTAAVLSGRCPSVEQLYYYFTAKLAEDGYKPSLIIDTLPHWAMKAEALRAHQSQILAIHRHFGDLIVCPESRRYESFVLAYDQGALL</sequence>
<reference evidence="1 2" key="1">
    <citation type="submission" date="2022-09" db="EMBL/GenBank/DDBJ databases">
        <authorList>
            <person name="Han X.L."/>
            <person name="Wang Q."/>
            <person name="Lu T."/>
        </authorList>
    </citation>
    <scope>NUCLEOTIDE SEQUENCE [LARGE SCALE GENOMIC DNA]</scope>
    <source>
        <strain evidence="1 2">WQ 127069</strain>
    </source>
</reference>
<comment type="caution">
    <text evidence="1">The sequence shown here is derived from an EMBL/GenBank/DDBJ whole genome shotgun (WGS) entry which is preliminary data.</text>
</comment>
<accession>A0ABT2UKT0</accession>
<name>A0ABT2UKT0_9BACL</name>
<organism evidence="1 2">
    <name type="scientific">Paenibacillus baimaensis</name>
    <dbReference type="NCBI Taxonomy" id="2982185"/>
    <lineage>
        <taxon>Bacteria</taxon>
        <taxon>Bacillati</taxon>
        <taxon>Bacillota</taxon>
        <taxon>Bacilli</taxon>
        <taxon>Bacillales</taxon>
        <taxon>Paenibacillaceae</taxon>
        <taxon>Paenibacillus</taxon>
    </lineage>
</organism>
<evidence type="ECO:0000313" key="1">
    <source>
        <dbReference type="EMBL" id="MCU6794721.1"/>
    </source>
</evidence>
<dbReference type="Proteomes" id="UP001652445">
    <property type="component" value="Unassembled WGS sequence"/>
</dbReference>
<dbReference type="Gene3D" id="3.40.50.10320">
    <property type="entry name" value="LmbE-like"/>
    <property type="match status" value="1"/>
</dbReference>
<dbReference type="InterPro" id="IPR003737">
    <property type="entry name" value="GlcNAc_PI_deacetylase-related"/>
</dbReference>
<proteinExistence type="predicted"/>
<keyword evidence="2" id="KW-1185">Reference proteome</keyword>
<gene>
    <name evidence="1" type="ORF">OB236_21655</name>
</gene>
<protein>
    <submittedName>
        <fullName evidence="1">PIG-L family deacetylase</fullName>
    </submittedName>
</protein>